<reference evidence="2 3" key="1">
    <citation type="journal article" date="2019" name="Int. J. Syst. Evol. Microbiol.">
        <title>The Global Catalogue of Microorganisms (GCM) 10K type strain sequencing project: providing services to taxonomists for standard genome sequencing and annotation.</title>
        <authorList>
            <consortium name="The Broad Institute Genomics Platform"/>
            <consortium name="The Broad Institute Genome Sequencing Center for Infectious Disease"/>
            <person name="Wu L."/>
            <person name="Ma J."/>
        </authorList>
    </citation>
    <scope>NUCLEOTIDE SEQUENCE [LARGE SCALE GENOMIC DNA]</scope>
    <source>
        <strain evidence="2 3">JCM 11269</strain>
    </source>
</reference>
<dbReference type="EMBL" id="BAAAHU010000056">
    <property type="protein sequence ID" value="GAA1014673.1"/>
    <property type="molecule type" value="Genomic_DNA"/>
</dbReference>
<dbReference type="InterPro" id="IPR000073">
    <property type="entry name" value="AB_hydrolase_1"/>
</dbReference>
<name>A0ABN1T4F2_9ACTN</name>
<keyword evidence="3" id="KW-1185">Reference proteome</keyword>
<feature type="domain" description="AB hydrolase-1" evidence="1">
    <location>
        <begin position="26"/>
        <end position="185"/>
    </location>
</feature>
<dbReference type="GO" id="GO:0016787">
    <property type="term" value="F:hydrolase activity"/>
    <property type="evidence" value="ECO:0007669"/>
    <property type="project" value="UniProtKB-KW"/>
</dbReference>
<dbReference type="SUPFAM" id="SSF53474">
    <property type="entry name" value="alpha/beta-Hydrolases"/>
    <property type="match status" value="1"/>
</dbReference>
<keyword evidence="2" id="KW-0378">Hydrolase</keyword>
<dbReference type="InterPro" id="IPR029058">
    <property type="entry name" value="AB_hydrolase_fold"/>
</dbReference>
<dbReference type="PRINTS" id="PR00111">
    <property type="entry name" value="ABHYDROLASE"/>
</dbReference>
<dbReference type="Gene3D" id="3.40.50.1820">
    <property type="entry name" value="alpha/beta hydrolase"/>
    <property type="match status" value="1"/>
</dbReference>
<organism evidence="2 3">
    <name type="scientific">Streptomyces thermogriseus</name>
    <dbReference type="NCBI Taxonomy" id="75292"/>
    <lineage>
        <taxon>Bacteria</taxon>
        <taxon>Bacillati</taxon>
        <taxon>Actinomycetota</taxon>
        <taxon>Actinomycetes</taxon>
        <taxon>Kitasatosporales</taxon>
        <taxon>Streptomycetaceae</taxon>
        <taxon>Streptomyces</taxon>
    </lineage>
</organism>
<dbReference type="PANTHER" id="PTHR43433">
    <property type="entry name" value="HYDROLASE, ALPHA/BETA FOLD FAMILY PROTEIN"/>
    <property type="match status" value="1"/>
</dbReference>
<proteinExistence type="predicted"/>
<dbReference type="Pfam" id="PF00561">
    <property type="entry name" value="Abhydrolase_1"/>
    <property type="match status" value="1"/>
</dbReference>
<evidence type="ECO:0000259" key="1">
    <source>
        <dbReference type="Pfam" id="PF00561"/>
    </source>
</evidence>
<accession>A0ABN1T4F2</accession>
<sequence length="198" mass="21519">MDDGSPLTLDRLVEQVLGASGEVTRDPVDVVGFSLGAVIAAAAAARHPERVRRLVLIAGWARNDDPRKRLGFQVWRRLADVDPELYSHYISLLLFKPEFLAGLDEESFAEWVGGATVTEGTVRQIDLGLDVDIRDLLPRVSAPTLVIGCRHDQLVPVGHSRELHEAIAGSSYLEIDSGHLVPAEAPDALVDAIRSFLG</sequence>
<gene>
    <name evidence="2" type="ORF">GCM10009564_44990</name>
</gene>
<comment type="caution">
    <text evidence="2">The sequence shown here is derived from an EMBL/GenBank/DDBJ whole genome shotgun (WGS) entry which is preliminary data.</text>
</comment>
<evidence type="ECO:0000313" key="3">
    <source>
        <dbReference type="Proteomes" id="UP001501072"/>
    </source>
</evidence>
<dbReference type="InterPro" id="IPR050471">
    <property type="entry name" value="AB_hydrolase"/>
</dbReference>
<evidence type="ECO:0000313" key="2">
    <source>
        <dbReference type="EMBL" id="GAA1014673.1"/>
    </source>
</evidence>
<dbReference type="RefSeq" id="WP_236560505.1">
    <property type="nucleotide sequence ID" value="NZ_BAAAHU010000056.1"/>
</dbReference>
<dbReference type="PANTHER" id="PTHR43433:SF5">
    <property type="entry name" value="AB HYDROLASE-1 DOMAIN-CONTAINING PROTEIN"/>
    <property type="match status" value="1"/>
</dbReference>
<protein>
    <submittedName>
        <fullName evidence="2">Alpha/beta fold hydrolase</fullName>
    </submittedName>
</protein>
<dbReference type="Proteomes" id="UP001501072">
    <property type="component" value="Unassembled WGS sequence"/>
</dbReference>